<evidence type="ECO:0000313" key="3">
    <source>
        <dbReference type="Proteomes" id="UP000199415"/>
    </source>
</evidence>
<keyword evidence="1" id="KW-0812">Transmembrane</keyword>
<organism evidence="2 3">
    <name type="scientific">Limimonas halophila</name>
    <dbReference type="NCBI Taxonomy" id="1082479"/>
    <lineage>
        <taxon>Bacteria</taxon>
        <taxon>Pseudomonadati</taxon>
        <taxon>Pseudomonadota</taxon>
        <taxon>Alphaproteobacteria</taxon>
        <taxon>Rhodospirillales</taxon>
        <taxon>Rhodovibrionaceae</taxon>
        <taxon>Limimonas</taxon>
    </lineage>
</organism>
<evidence type="ECO:0000256" key="1">
    <source>
        <dbReference type="SAM" id="Phobius"/>
    </source>
</evidence>
<feature type="transmembrane region" description="Helical" evidence="1">
    <location>
        <begin position="147"/>
        <end position="166"/>
    </location>
</feature>
<accession>A0A1G7LGD4</accession>
<dbReference type="Proteomes" id="UP000199415">
    <property type="component" value="Unassembled WGS sequence"/>
</dbReference>
<protein>
    <submittedName>
        <fullName evidence="2">Uncharacterized protein</fullName>
    </submittedName>
</protein>
<feature type="transmembrane region" description="Helical" evidence="1">
    <location>
        <begin position="54"/>
        <end position="73"/>
    </location>
</feature>
<sequence length="305" mass="36687">MQMTIIYINKFLQTIRRFIIFILDQYSPKRDTSAVFRTETNIWTYRFVNIIFRYPLSALSIFYVSVSFVATTYKYYYYSTYGINIFNYLSVENILFAFGELIYRGDRSISSIESDVYETLFPNLLLIIIGFIILDFIIYYMQNHSIYRILLRSFFLKFPIIDYTIFRITLFERYTIKIFYIIRFVVIMFLIYVMWKSVFVFGLADSTNSRLRIVDDCSCRIEVKTKDGNYEPKSELWLLGRLGDYLVVYEYTEEFEKTGERVCSVPGIERFQNRKDWERNIINKSIDIIKQENIVSIKRSGIYCR</sequence>
<keyword evidence="1" id="KW-1133">Transmembrane helix</keyword>
<gene>
    <name evidence="2" type="ORF">SAMN05216241_101241</name>
</gene>
<keyword evidence="1" id="KW-0472">Membrane</keyword>
<dbReference type="EMBL" id="FNCE01000001">
    <property type="protein sequence ID" value="SDF48587.1"/>
    <property type="molecule type" value="Genomic_DNA"/>
</dbReference>
<name>A0A1G7LGD4_9PROT</name>
<evidence type="ECO:0000313" key="2">
    <source>
        <dbReference type="EMBL" id="SDF48587.1"/>
    </source>
</evidence>
<dbReference type="AlphaFoldDB" id="A0A1G7LGD4"/>
<feature type="transmembrane region" description="Helical" evidence="1">
    <location>
        <begin position="124"/>
        <end position="141"/>
    </location>
</feature>
<feature type="transmembrane region" description="Helical" evidence="1">
    <location>
        <begin position="178"/>
        <end position="204"/>
    </location>
</feature>
<proteinExistence type="predicted"/>
<reference evidence="2 3" key="1">
    <citation type="submission" date="2016-10" db="EMBL/GenBank/DDBJ databases">
        <authorList>
            <person name="de Groot N.N."/>
        </authorList>
    </citation>
    <scope>NUCLEOTIDE SEQUENCE [LARGE SCALE GENOMIC DNA]</scope>
    <source>
        <strain evidence="2 3">DSM 25584</strain>
    </source>
</reference>
<keyword evidence="3" id="KW-1185">Reference proteome</keyword>